<name>A0A915KST7_ROMCU</name>
<protein>
    <submittedName>
        <fullName evidence="2">Uncharacterized protein</fullName>
    </submittedName>
</protein>
<keyword evidence="1" id="KW-1185">Reference proteome</keyword>
<accession>A0A915KST7</accession>
<dbReference type="Proteomes" id="UP000887565">
    <property type="component" value="Unplaced"/>
</dbReference>
<dbReference type="WBParaSite" id="nRc.2.0.1.t41180-RA">
    <property type="protein sequence ID" value="nRc.2.0.1.t41180-RA"/>
    <property type="gene ID" value="nRc.2.0.1.g41180"/>
</dbReference>
<sequence length="109" mass="12249">MNFQDSLNFWKQVALCTLIPKQEIASKFGKYKVVCWNQFAIGNGGIFAAAVAVIADERRFDGAESRFTSGLALFQSTPEHQPLTIRWMVTTRLSNIKSRSCSKNKSWAS</sequence>
<evidence type="ECO:0000313" key="2">
    <source>
        <dbReference type="WBParaSite" id="nRc.2.0.1.t41180-RA"/>
    </source>
</evidence>
<dbReference type="AlphaFoldDB" id="A0A915KST7"/>
<reference evidence="2" key="1">
    <citation type="submission" date="2022-11" db="UniProtKB">
        <authorList>
            <consortium name="WormBaseParasite"/>
        </authorList>
    </citation>
    <scope>IDENTIFICATION</scope>
</reference>
<evidence type="ECO:0000313" key="1">
    <source>
        <dbReference type="Proteomes" id="UP000887565"/>
    </source>
</evidence>
<proteinExistence type="predicted"/>
<organism evidence="1 2">
    <name type="scientific">Romanomermis culicivorax</name>
    <name type="common">Nematode worm</name>
    <dbReference type="NCBI Taxonomy" id="13658"/>
    <lineage>
        <taxon>Eukaryota</taxon>
        <taxon>Metazoa</taxon>
        <taxon>Ecdysozoa</taxon>
        <taxon>Nematoda</taxon>
        <taxon>Enoplea</taxon>
        <taxon>Dorylaimia</taxon>
        <taxon>Mermithida</taxon>
        <taxon>Mermithoidea</taxon>
        <taxon>Mermithidae</taxon>
        <taxon>Romanomermis</taxon>
    </lineage>
</organism>